<keyword evidence="5 7" id="KW-0663">Pyridoxal phosphate</keyword>
<evidence type="ECO:0000256" key="5">
    <source>
        <dbReference type="ARBA" id="ARBA00022898"/>
    </source>
</evidence>
<keyword evidence="7" id="KW-0028">Amino-acid biosynthesis</keyword>
<dbReference type="RefSeq" id="WP_010765024.1">
    <property type="nucleotide sequence ID" value="NZ_ASWB01000001.1"/>
</dbReference>
<dbReference type="AlphaFoldDB" id="R2T6B2"/>
<dbReference type="InterPro" id="IPR050106">
    <property type="entry name" value="HistidinolP_aminotransfase"/>
</dbReference>
<dbReference type="Proteomes" id="UP000014157">
    <property type="component" value="Unassembled WGS sequence"/>
</dbReference>
<dbReference type="PATRIC" id="fig|1158609.3.peg.1603"/>
<dbReference type="InterPro" id="IPR004839">
    <property type="entry name" value="Aminotransferase_I/II_large"/>
</dbReference>
<feature type="modified residue" description="N6-(pyridoxal phosphate)lysine" evidence="7">
    <location>
        <position position="205"/>
    </location>
</feature>
<dbReference type="InterPro" id="IPR015421">
    <property type="entry name" value="PyrdxlP-dep_Trfase_major"/>
</dbReference>
<gene>
    <name evidence="7" type="primary">hisC</name>
    <name evidence="10" type="ORF">I586_00225</name>
    <name evidence="9" type="ORF">UAY_01642</name>
</gene>
<dbReference type="InterPro" id="IPR015422">
    <property type="entry name" value="PyrdxlP-dep_Trfase_small"/>
</dbReference>
<dbReference type="NCBIfam" id="TIGR01141">
    <property type="entry name" value="hisC"/>
    <property type="match status" value="1"/>
</dbReference>
<evidence type="ECO:0000259" key="8">
    <source>
        <dbReference type="Pfam" id="PF00155"/>
    </source>
</evidence>
<dbReference type="OrthoDB" id="9813612at2"/>
<proteinExistence type="inferred from homology"/>
<keyword evidence="3 7" id="KW-0032">Aminotransferase</keyword>
<evidence type="ECO:0000256" key="2">
    <source>
        <dbReference type="ARBA" id="ARBA00011738"/>
    </source>
</evidence>
<evidence type="ECO:0000256" key="7">
    <source>
        <dbReference type="HAMAP-Rule" id="MF_01023"/>
    </source>
</evidence>
<comment type="similarity">
    <text evidence="7">Belongs to the class-II pyridoxal-phosphate-dependent aminotransferase family. Histidinol-phosphate aminotransferase subfamily.</text>
</comment>
<comment type="catalytic activity">
    <reaction evidence="7">
        <text>L-histidinol phosphate + 2-oxoglutarate = 3-(imidazol-4-yl)-2-oxopropyl phosphate + L-glutamate</text>
        <dbReference type="Rhea" id="RHEA:23744"/>
        <dbReference type="ChEBI" id="CHEBI:16810"/>
        <dbReference type="ChEBI" id="CHEBI:29985"/>
        <dbReference type="ChEBI" id="CHEBI:57766"/>
        <dbReference type="ChEBI" id="CHEBI:57980"/>
        <dbReference type="EC" id="2.6.1.9"/>
    </reaction>
</comment>
<dbReference type="HOGENOM" id="CLU_017584_3_0_9"/>
<dbReference type="PANTHER" id="PTHR43643:SF3">
    <property type="entry name" value="HISTIDINOL-PHOSPHATE AMINOTRANSFERASE"/>
    <property type="match status" value="1"/>
</dbReference>
<sequence>MKGLRKITPYVPGRQPNYPDIIKLNTNENPYPPSPKVEKALRNFDVEQLKSYSSIDNSLLKNALGSKHTLSSDHFLIGNGSDEVLAFCFLAFFNSADPILFPDITYGFYKVWADLFQIPYKELPLTANFEITTDDYTQLNGGLIIANPNAPTGLFKPLSEIEQILNVNQEVIVIVDEAYIDFGGQSACSLVDKYPNLIIIRTFSKSSSLAGLRVGYAIGNPEYIKIAESIKSSFNPYSVDSLAENLAVAATEDESYYLDITKQICETRDWFSETIATFGFTSLESKTNFLLVTHPKISSEPLYHYLEAHDVFVRYFPKIERLKNYLRISIGTQEEMETVSQLLRHYTKTALTTI</sequence>
<dbReference type="PANTHER" id="PTHR43643">
    <property type="entry name" value="HISTIDINOL-PHOSPHATE AMINOTRANSFERASE 2"/>
    <property type="match status" value="1"/>
</dbReference>
<dbReference type="Gene3D" id="3.40.640.10">
    <property type="entry name" value="Type I PLP-dependent aspartate aminotransferase-like (Major domain)"/>
    <property type="match status" value="1"/>
</dbReference>
<dbReference type="Pfam" id="PF00155">
    <property type="entry name" value="Aminotran_1_2"/>
    <property type="match status" value="1"/>
</dbReference>
<dbReference type="CDD" id="cd00609">
    <property type="entry name" value="AAT_like"/>
    <property type="match status" value="1"/>
</dbReference>
<dbReference type="GO" id="GO:0000105">
    <property type="term" value="P:L-histidine biosynthetic process"/>
    <property type="evidence" value="ECO:0007669"/>
    <property type="project" value="UniProtKB-UniRule"/>
</dbReference>
<name>R2T6B2_9ENTE</name>
<dbReference type="Proteomes" id="UP000013781">
    <property type="component" value="Unassembled WGS sequence"/>
</dbReference>
<accession>R2T6B2</accession>
<dbReference type="SUPFAM" id="SSF53383">
    <property type="entry name" value="PLP-dependent transferases"/>
    <property type="match status" value="1"/>
</dbReference>
<dbReference type="GO" id="GO:0004400">
    <property type="term" value="F:histidinol-phosphate transaminase activity"/>
    <property type="evidence" value="ECO:0007669"/>
    <property type="project" value="UniProtKB-UniRule"/>
</dbReference>
<dbReference type="Gene3D" id="3.90.1150.10">
    <property type="entry name" value="Aspartate Aminotransferase, domain 1"/>
    <property type="match status" value="1"/>
</dbReference>
<comment type="caution">
    <text evidence="9">The sequence shown here is derived from an EMBL/GenBank/DDBJ whole genome shotgun (WGS) entry which is preliminary data.</text>
</comment>
<dbReference type="InterPro" id="IPR005861">
    <property type="entry name" value="HisP_aminotrans"/>
</dbReference>
<comment type="cofactor">
    <cofactor evidence="1 7">
        <name>pyridoxal 5'-phosphate</name>
        <dbReference type="ChEBI" id="CHEBI:597326"/>
    </cofactor>
</comment>
<evidence type="ECO:0000313" key="11">
    <source>
        <dbReference type="Proteomes" id="UP000013781"/>
    </source>
</evidence>
<protein>
    <recommendedName>
        <fullName evidence="7">Histidinol-phosphate aminotransferase</fullName>
        <ecNumber evidence="7">2.6.1.9</ecNumber>
    </recommendedName>
    <alternativeName>
        <fullName evidence="7">Imidazole acetol-phosphate transaminase</fullName>
    </alternativeName>
</protein>
<dbReference type="EC" id="2.6.1.9" evidence="7"/>
<dbReference type="GO" id="GO:0030170">
    <property type="term" value="F:pyridoxal phosphate binding"/>
    <property type="evidence" value="ECO:0007669"/>
    <property type="project" value="InterPro"/>
</dbReference>
<dbReference type="eggNOG" id="COG0079">
    <property type="taxonomic scope" value="Bacteria"/>
</dbReference>
<dbReference type="UniPathway" id="UPA00031">
    <property type="reaction ID" value="UER00012"/>
</dbReference>
<reference evidence="9 11" key="1">
    <citation type="submission" date="2013-02" db="EMBL/GenBank/DDBJ databases">
        <title>The Genome Sequence of Enterococcus moraviensis BAA-383.</title>
        <authorList>
            <consortium name="The Broad Institute Genome Sequencing Platform"/>
            <consortium name="The Broad Institute Genome Sequencing Center for Infectious Disease"/>
            <person name="Earl A.M."/>
            <person name="Gilmore M.S."/>
            <person name="Lebreton F."/>
            <person name="Walker B."/>
            <person name="Young S.K."/>
            <person name="Zeng Q."/>
            <person name="Gargeya S."/>
            <person name="Fitzgerald M."/>
            <person name="Haas B."/>
            <person name="Abouelleil A."/>
            <person name="Alvarado L."/>
            <person name="Arachchi H.M."/>
            <person name="Berlin A.M."/>
            <person name="Chapman S.B."/>
            <person name="Dewar J."/>
            <person name="Goldberg J."/>
            <person name="Griggs A."/>
            <person name="Gujja S."/>
            <person name="Hansen M."/>
            <person name="Howarth C."/>
            <person name="Imamovic A."/>
            <person name="Larimer J."/>
            <person name="McCowan C."/>
            <person name="Murphy C."/>
            <person name="Neiman D."/>
            <person name="Pearson M."/>
            <person name="Priest M."/>
            <person name="Roberts A."/>
            <person name="Saif S."/>
            <person name="Shea T."/>
            <person name="Sisk P."/>
            <person name="Sykes S."/>
            <person name="Wortman J."/>
            <person name="Nusbaum C."/>
            <person name="Birren B."/>
        </authorList>
    </citation>
    <scope>NUCLEOTIDE SEQUENCE [LARGE SCALE GENOMIC DNA]</scope>
    <source>
        <strain evidence="9 11">ATCC BAA-383</strain>
    </source>
</reference>
<evidence type="ECO:0000256" key="3">
    <source>
        <dbReference type="ARBA" id="ARBA00022576"/>
    </source>
</evidence>
<keyword evidence="4 7" id="KW-0808">Transferase</keyword>
<reference evidence="10 12" key="2">
    <citation type="submission" date="2013-03" db="EMBL/GenBank/DDBJ databases">
        <title>The Genome Sequence of Enterococcus moraviensis BAA-383 (PacBio/Illumina hybrid assembly).</title>
        <authorList>
            <consortium name="The Broad Institute Genomics Platform"/>
            <consortium name="The Broad Institute Genome Sequencing Center for Infectious Disease"/>
            <person name="Earl A."/>
            <person name="Russ C."/>
            <person name="Gilmore M."/>
            <person name="Surin D."/>
            <person name="Walker B."/>
            <person name="Young S."/>
            <person name="Zeng Q."/>
            <person name="Gargeya S."/>
            <person name="Fitzgerald M."/>
            <person name="Haas B."/>
            <person name="Abouelleil A."/>
            <person name="Allen A.W."/>
            <person name="Alvarado L."/>
            <person name="Arachchi H.M."/>
            <person name="Berlin A.M."/>
            <person name="Chapman S.B."/>
            <person name="Gainer-Dewar J."/>
            <person name="Goldberg J."/>
            <person name="Griggs A."/>
            <person name="Gujja S."/>
            <person name="Hansen M."/>
            <person name="Howarth C."/>
            <person name="Imamovic A."/>
            <person name="Ireland A."/>
            <person name="Larimer J."/>
            <person name="McCowan C."/>
            <person name="Murphy C."/>
            <person name="Pearson M."/>
            <person name="Poon T.W."/>
            <person name="Priest M."/>
            <person name="Roberts A."/>
            <person name="Saif S."/>
            <person name="Shea T."/>
            <person name="Sisk P."/>
            <person name="Sykes S."/>
            <person name="Wortman J."/>
            <person name="Nusbaum C."/>
            <person name="Birren B."/>
        </authorList>
    </citation>
    <scope>NUCLEOTIDE SEQUENCE [LARGE SCALE GENOMIC DNA]</scope>
    <source>
        <strain evidence="10 12">ATCC BAA-383</strain>
    </source>
</reference>
<dbReference type="EMBL" id="ASWB01000001">
    <property type="protein sequence ID" value="EOT73232.1"/>
    <property type="molecule type" value="Genomic_DNA"/>
</dbReference>
<evidence type="ECO:0000313" key="12">
    <source>
        <dbReference type="Proteomes" id="UP000014157"/>
    </source>
</evidence>
<keyword evidence="12" id="KW-1185">Reference proteome</keyword>
<evidence type="ECO:0000256" key="6">
    <source>
        <dbReference type="ARBA" id="ARBA00023102"/>
    </source>
</evidence>
<feature type="domain" description="Aminotransferase class I/classII large" evidence="8">
    <location>
        <begin position="20"/>
        <end position="339"/>
    </location>
</feature>
<dbReference type="InterPro" id="IPR015424">
    <property type="entry name" value="PyrdxlP-dep_Trfase"/>
</dbReference>
<organism evidence="9 11">
    <name type="scientific">Enterococcus moraviensis ATCC BAA-383</name>
    <dbReference type="NCBI Taxonomy" id="1158609"/>
    <lineage>
        <taxon>Bacteria</taxon>
        <taxon>Bacillati</taxon>
        <taxon>Bacillota</taxon>
        <taxon>Bacilli</taxon>
        <taxon>Lactobacillales</taxon>
        <taxon>Enterococcaceae</taxon>
        <taxon>Enterococcus</taxon>
    </lineage>
</organism>
<evidence type="ECO:0000313" key="10">
    <source>
        <dbReference type="EMBL" id="EOT73232.1"/>
    </source>
</evidence>
<evidence type="ECO:0000313" key="9">
    <source>
        <dbReference type="EMBL" id="EOI00539.1"/>
    </source>
</evidence>
<evidence type="ECO:0000256" key="1">
    <source>
        <dbReference type="ARBA" id="ARBA00001933"/>
    </source>
</evidence>
<dbReference type="HAMAP" id="MF_01023">
    <property type="entry name" value="HisC_aminotrans_2"/>
    <property type="match status" value="1"/>
</dbReference>
<keyword evidence="6 7" id="KW-0368">Histidine biosynthesis</keyword>
<dbReference type="EMBL" id="AJAS01000014">
    <property type="protein sequence ID" value="EOI00539.1"/>
    <property type="molecule type" value="Genomic_DNA"/>
</dbReference>
<evidence type="ECO:0000256" key="4">
    <source>
        <dbReference type="ARBA" id="ARBA00022679"/>
    </source>
</evidence>
<dbReference type="STRING" id="155617.RV09_GL000187"/>
<comment type="subunit">
    <text evidence="2 7">Homodimer.</text>
</comment>
<comment type="pathway">
    <text evidence="7">Amino-acid biosynthesis; L-histidine biosynthesis; L-histidine from 5-phospho-alpha-D-ribose 1-diphosphate: step 7/9.</text>
</comment>